<dbReference type="PANTHER" id="PTHR46889:SF4">
    <property type="entry name" value="TRANSPOSASE INSO FOR INSERTION SEQUENCE ELEMENT IS911B-RELATED"/>
    <property type="match status" value="1"/>
</dbReference>
<keyword evidence="3" id="KW-1185">Reference proteome</keyword>
<evidence type="ECO:0000313" key="2">
    <source>
        <dbReference type="EMBL" id="KEO75421.1"/>
    </source>
</evidence>
<dbReference type="EMBL" id="JMIH01000011">
    <property type="protein sequence ID" value="KEO75421.1"/>
    <property type="molecule type" value="Genomic_DNA"/>
</dbReference>
<proteinExistence type="predicted"/>
<dbReference type="InterPro" id="IPR050900">
    <property type="entry name" value="Transposase_IS3/IS150/IS904"/>
</dbReference>
<comment type="caution">
    <text evidence="2">The sequence shown here is derived from an EMBL/GenBank/DDBJ whole genome shotgun (WGS) entry which is preliminary data.</text>
</comment>
<dbReference type="SUPFAM" id="SSF53098">
    <property type="entry name" value="Ribonuclease H-like"/>
    <property type="match status" value="1"/>
</dbReference>
<evidence type="ECO:0000313" key="3">
    <source>
        <dbReference type="Proteomes" id="UP000027821"/>
    </source>
</evidence>
<dbReference type="AlphaFoldDB" id="A0A074KZJ4"/>
<dbReference type="STRING" id="1048983.EL17_00725"/>
<sequence length="275" mass="32377">MIRKGHTELSLKAQCSILNIHRSGIYYQPKPESELNLELMRLMDEHYLHHPYKGAPGMHTWLTRDKGYKISKNRVERLYYRCMGLQAIIPGRHTSRRHKAHKVYPYLLRNLEVTRPNQVWAIDITYIPMKKGFMYLTAIIDLYSRRIVGWSISNNMDAEWCKEVLEEAISQYGCPEILNTDQGSQFTSEVFTAAVKSNDIRLSMDGKGRAIDNVFIERFWRTIKYEKIYLNPPQDGLDLYAQIEEYMDYYNNRRRHSSLDNQIPAEAYSLIEQVA</sequence>
<dbReference type="OrthoDB" id="936265at2"/>
<dbReference type="InterPro" id="IPR012337">
    <property type="entry name" value="RNaseH-like_sf"/>
</dbReference>
<dbReference type="InterPro" id="IPR025948">
    <property type="entry name" value="HTH-like_dom"/>
</dbReference>
<reference evidence="2 3" key="1">
    <citation type="submission" date="2014-04" db="EMBL/GenBank/DDBJ databases">
        <title>Characterization and application of a salt tolerant electro-active bacterium.</title>
        <authorList>
            <person name="Yang L."/>
            <person name="Wei S."/>
            <person name="Tay Q.X.M."/>
        </authorList>
    </citation>
    <scope>NUCLEOTIDE SEQUENCE [LARGE SCALE GENOMIC DNA]</scope>
    <source>
        <strain evidence="2 3">LY1</strain>
    </source>
</reference>
<dbReference type="Proteomes" id="UP000027821">
    <property type="component" value="Unassembled WGS sequence"/>
</dbReference>
<dbReference type="PROSITE" id="PS50994">
    <property type="entry name" value="INTEGRASE"/>
    <property type="match status" value="1"/>
</dbReference>
<protein>
    <submittedName>
        <fullName evidence="2">Integrase</fullName>
    </submittedName>
</protein>
<dbReference type="eggNOG" id="COG2801">
    <property type="taxonomic scope" value="Bacteria"/>
</dbReference>
<dbReference type="NCBIfam" id="NF033516">
    <property type="entry name" value="transpos_IS3"/>
    <property type="match status" value="1"/>
</dbReference>
<dbReference type="Pfam" id="PF13276">
    <property type="entry name" value="HTH_21"/>
    <property type="match status" value="1"/>
</dbReference>
<name>A0A074KZJ4_9BACT</name>
<dbReference type="GO" id="GO:0015074">
    <property type="term" value="P:DNA integration"/>
    <property type="evidence" value="ECO:0007669"/>
    <property type="project" value="InterPro"/>
</dbReference>
<dbReference type="InterPro" id="IPR048020">
    <property type="entry name" value="Transpos_IS3"/>
</dbReference>
<organism evidence="2 3">
    <name type="scientific">Anditalea andensis</name>
    <dbReference type="NCBI Taxonomy" id="1048983"/>
    <lineage>
        <taxon>Bacteria</taxon>
        <taxon>Pseudomonadati</taxon>
        <taxon>Bacteroidota</taxon>
        <taxon>Cytophagia</taxon>
        <taxon>Cytophagales</taxon>
        <taxon>Cytophagaceae</taxon>
        <taxon>Anditalea</taxon>
    </lineage>
</organism>
<dbReference type="InterPro" id="IPR001584">
    <property type="entry name" value="Integrase_cat-core"/>
</dbReference>
<evidence type="ECO:0000259" key="1">
    <source>
        <dbReference type="PROSITE" id="PS50994"/>
    </source>
</evidence>
<dbReference type="GO" id="GO:0003676">
    <property type="term" value="F:nucleic acid binding"/>
    <property type="evidence" value="ECO:0007669"/>
    <property type="project" value="InterPro"/>
</dbReference>
<dbReference type="Pfam" id="PF00665">
    <property type="entry name" value="rve"/>
    <property type="match status" value="1"/>
</dbReference>
<accession>A0A074KZJ4</accession>
<dbReference type="InterPro" id="IPR036397">
    <property type="entry name" value="RNaseH_sf"/>
</dbReference>
<dbReference type="Gene3D" id="3.30.420.10">
    <property type="entry name" value="Ribonuclease H-like superfamily/Ribonuclease H"/>
    <property type="match status" value="1"/>
</dbReference>
<dbReference type="PANTHER" id="PTHR46889">
    <property type="entry name" value="TRANSPOSASE INSF FOR INSERTION SEQUENCE IS3B-RELATED"/>
    <property type="match status" value="1"/>
</dbReference>
<gene>
    <name evidence="2" type="ORF">EL17_00725</name>
</gene>
<feature type="domain" description="Integrase catalytic" evidence="1">
    <location>
        <begin position="112"/>
        <end position="272"/>
    </location>
</feature>